<evidence type="ECO:0000313" key="1">
    <source>
        <dbReference type="EMBL" id="KJA17784.1"/>
    </source>
</evidence>
<dbReference type="Proteomes" id="UP000054270">
    <property type="component" value="Unassembled WGS sequence"/>
</dbReference>
<sequence length="155" mass="17728">MRTIPGNRTCPSTFGCALKLTAHVNLCHKKRAEMSRATCYRWENSLFPPFFEVIAIQEVVKALQLDGPYGMLNIYPVWFRVRNPDETQSIPNARPTFIARHRPCAARVCLDTKQTRMTAHTGAYIDLEPKACRLPSCQSNVRKKIRKCTIFTHSC</sequence>
<accession>A0A0D2NFN1</accession>
<proteinExistence type="predicted"/>
<organism evidence="1 2">
    <name type="scientific">Hypholoma sublateritium (strain FD-334 SS-4)</name>
    <dbReference type="NCBI Taxonomy" id="945553"/>
    <lineage>
        <taxon>Eukaryota</taxon>
        <taxon>Fungi</taxon>
        <taxon>Dikarya</taxon>
        <taxon>Basidiomycota</taxon>
        <taxon>Agaricomycotina</taxon>
        <taxon>Agaricomycetes</taxon>
        <taxon>Agaricomycetidae</taxon>
        <taxon>Agaricales</taxon>
        <taxon>Agaricineae</taxon>
        <taxon>Strophariaceae</taxon>
        <taxon>Hypholoma</taxon>
    </lineage>
</organism>
<name>A0A0D2NFN1_HYPSF</name>
<keyword evidence="2" id="KW-1185">Reference proteome</keyword>
<dbReference type="EMBL" id="KN817598">
    <property type="protein sequence ID" value="KJA17784.1"/>
    <property type="molecule type" value="Genomic_DNA"/>
</dbReference>
<protein>
    <submittedName>
        <fullName evidence="1">Uncharacterized protein</fullName>
    </submittedName>
</protein>
<reference evidence="2" key="1">
    <citation type="submission" date="2014-04" db="EMBL/GenBank/DDBJ databases">
        <title>Evolutionary Origins and Diversification of the Mycorrhizal Mutualists.</title>
        <authorList>
            <consortium name="DOE Joint Genome Institute"/>
            <consortium name="Mycorrhizal Genomics Consortium"/>
            <person name="Kohler A."/>
            <person name="Kuo A."/>
            <person name="Nagy L.G."/>
            <person name="Floudas D."/>
            <person name="Copeland A."/>
            <person name="Barry K.W."/>
            <person name="Cichocki N."/>
            <person name="Veneault-Fourrey C."/>
            <person name="LaButti K."/>
            <person name="Lindquist E.A."/>
            <person name="Lipzen A."/>
            <person name="Lundell T."/>
            <person name="Morin E."/>
            <person name="Murat C."/>
            <person name="Riley R."/>
            <person name="Ohm R."/>
            <person name="Sun H."/>
            <person name="Tunlid A."/>
            <person name="Henrissat B."/>
            <person name="Grigoriev I.V."/>
            <person name="Hibbett D.S."/>
            <person name="Martin F."/>
        </authorList>
    </citation>
    <scope>NUCLEOTIDE SEQUENCE [LARGE SCALE GENOMIC DNA]</scope>
    <source>
        <strain evidence="2">FD-334 SS-4</strain>
    </source>
</reference>
<gene>
    <name evidence="1" type="ORF">HYPSUDRAFT_1002031</name>
</gene>
<dbReference type="AlphaFoldDB" id="A0A0D2NFN1"/>
<evidence type="ECO:0000313" key="2">
    <source>
        <dbReference type="Proteomes" id="UP000054270"/>
    </source>
</evidence>